<comment type="caution">
    <text evidence="2">The sequence shown here is derived from an EMBL/GenBank/DDBJ whole genome shotgun (WGS) entry which is preliminary data.</text>
</comment>
<reference evidence="2 3" key="1">
    <citation type="submission" date="2018-03" db="EMBL/GenBank/DDBJ databases">
        <title>Genomes of Pezizomycetes fungi and the evolution of truffles.</title>
        <authorList>
            <person name="Murat C."/>
            <person name="Payen T."/>
            <person name="Noel B."/>
            <person name="Kuo A."/>
            <person name="Martin F.M."/>
        </authorList>
    </citation>
    <scope>NUCLEOTIDE SEQUENCE [LARGE SCALE GENOMIC DNA]</scope>
    <source>
        <strain evidence="2">091103-1</strain>
    </source>
</reference>
<name>A0A317T389_9PEZI</name>
<evidence type="ECO:0000256" key="1">
    <source>
        <dbReference type="SAM" id="Phobius"/>
    </source>
</evidence>
<gene>
    <name evidence="2" type="ORF">C7212DRAFT_305596</name>
</gene>
<dbReference type="EMBL" id="PYWC01000006">
    <property type="protein sequence ID" value="PWW79876.1"/>
    <property type="molecule type" value="Genomic_DNA"/>
</dbReference>
<keyword evidence="1" id="KW-0472">Membrane</keyword>
<sequence length="53" mass="5903">MRLLSDCSGASLLLWLCRTVFILVAVSVCRGVRGTKLSRLRRKKTKPGQRGTN</sequence>
<protein>
    <submittedName>
        <fullName evidence="2">Uncharacterized protein</fullName>
    </submittedName>
</protein>
<proteinExistence type="predicted"/>
<keyword evidence="3" id="KW-1185">Reference proteome</keyword>
<feature type="transmembrane region" description="Helical" evidence="1">
    <location>
        <begin position="12"/>
        <end position="32"/>
    </location>
</feature>
<accession>A0A317T389</accession>
<keyword evidence="1" id="KW-0812">Transmembrane</keyword>
<evidence type="ECO:0000313" key="3">
    <source>
        <dbReference type="Proteomes" id="UP000246991"/>
    </source>
</evidence>
<evidence type="ECO:0000313" key="2">
    <source>
        <dbReference type="EMBL" id="PWW79876.1"/>
    </source>
</evidence>
<organism evidence="2 3">
    <name type="scientific">Tuber magnatum</name>
    <name type="common">white Piedmont truffle</name>
    <dbReference type="NCBI Taxonomy" id="42249"/>
    <lineage>
        <taxon>Eukaryota</taxon>
        <taxon>Fungi</taxon>
        <taxon>Dikarya</taxon>
        <taxon>Ascomycota</taxon>
        <taxon>Pezizomycotina</taxon>
        <taxon>Pezizomycetes</taxon>
        <taxon>Pezizales</taxon>
        <taxon>Tuberaceae</taxon>
        <taxon>Tuber</taxon>
    </lineage>
</organism>
<keyword evidence="1" id="KW-1133">Transmembrane helix</keyword>
<dbReference type="AlphaFoldDB" id="A0A317T389"/>
<dbReference type="Proteomes" id="UP000246991">
    <property type="component" value="Unassembled WGS sequence"/>
</dbReference>
<feature type="non-terminal residue" evidence="2">
    <location>
        <position position="53"/>
    </location>
</feature>